<keyword evidence="2" id="KW-0808">Transferase</keyword>
<dbReference type="SUPFAM" id="SSF55729">
    <property type="entry name" value="Acyl-CoA N-acyltransferases (Nat)"/>
    <property type="match status" value="1"/>
</dbReference>
<dbReference type="PROSITE" id="PS51186">
    <property type="entry name" value="GNAT"/>
    <property type="match status" value="1"/>
</dbReference>
<reference evidence="2 3" key="1">
    <citation type="submission" date="2020-07" db="EMBL/GenBank/DDBJ databases">
        <title>Sequencing the genomes of 1000 actinobacteria strains.</title>
        <authorList>
            <person name="Klenk H.-P."/>
        </authorList>
    </citation>
    <scope>NUCLEOTIDE SEQUENCE [LARGE SCALE GENOMIC DNA]</scope>
    <source>
        <strain evidence="2 3">CXB654</strain>
    </source>
</reference>
<accession>A0A852TSX1</accession>
<organism evidence="2 3">
    <name type="scientific">Spinactinospora alkalitolerans</name>
    <dbReference type="NCBI Taxonomy" id="687207"/>
    <lineage>
        <taxon>Bacteria</taxon>
        <taxon>Bacillati</taxon>
        <taxon>Actinomycetota</taxon>
        <taxon>Actinomycetes</taxon>
        <taxon>Streptosporangiales</taxon>
        <taxon>Nocardiopsidaceae</taxon>
        <taxon>Spinactinospora</taxon>
    </lineage>
</organism>
<dbReference type="GO" id="GO:0016747">
    <property type="term" value="F:acyltransferase activity, transferring groups other than amino-acyl groups"/>
    <property type="evidence" value="ECO:0007669"/>
    <property type="project" value="InterPro"/>
</dbReference>
<comment type="caution">
    <text evidence="2">The sequence shown here is derived from an EMBL/GenBank/DDBJ whole genome shotgun (WGS) entry which is preliminary data.</text>
</comment>
<keyword evidence="3" id="KW-1185">Reference proteome</keyword>
<evidence type="ECO:0000313" key="2">
    <source>
        <dbReference type="EMBL" id="NYE47028.1"/>
    </source>
</evidence>
<feature type="domain" description="N-acetyltransferase" evidence="1">
    <location>
        <begin position="24"/>
        <end position="167"/>
    </location>
</feature>
<evidence type="ECO:0000313" key="3">
    <source>
        <dbReference type="Proteomes" id="UP000589036"/>
    </source>
</evidence>
<dbReference type="InterPro" id="IPR016181">
    <property type="entry name" value="Acyl_CoA_acyltransferase"/>
</dbReference>
<dbReference type="InterPro" id="IPR000182">
    <property type="entry name" value="GNAT_dom"/>
</dbReference>
<sequence length="175" mass="19186">MDSAPDRAAVTVCEAGEDQRPVIERLAQLERHDLSEFRGYTPDADGVFAFDALPSFFGEPDRRAYLIRSGPTLAGFTLTRGLADGATSIFAFFVVRALRRRGVGHRAALELLRLRPGPWGIAFQEENPGAARFWRRVATACVGSAWREERRPGAGGTPDVWIRLDTTERARGGGG</sequence>
<name>A0A852TSX1_9ACTN</name>
<dbReference type="Proteomes" id="UP000589036">
    <property type="component" value="Unassembled WGS sequence"/>
</dbReference>
<proteinExistence type="predicted"/>
<dbReference type="EMBL" id="JACCCC010000001">
    <property type="protein sequence ID" value="NYE47028.1"/>
    <property type="molecule type" value="Genomic_DNA"/>
</dbReference>
<dbReference type="Pfam" id="PF00583">
    <property type="entry name" value="Acetyltransf_1"/>
    <property type="match status" value="1"/>
</dbReference>
<evidence type="ECO:0000259" key="1">
    <source>
        <dbReference type="PROSITE" id="PS51186"/>
    </source>
</evidence>
<gene>
    <name evidence="2" type="ORF">HDA32_002148</name>
</gene>
<protein>
    <submittedName>
        <fullName evidence="2">Putative acetyltransferase</fullName>
    </submittedName>
</protein>
<dbReference type="Gene3D" id="3.40.630.30">
    <property type="match status" value="1"/>
</dbReference>
<dbReference type="RefSeq" id="WP_179643040.1">
    <property type="nucleotide sequence ID" value="NZ_BAAAYY010000001.1"/>
</dbReference>
<dbReference type="AlphaFoldDB" id="A0A852TSX1"/>